<sequence>MKFGKTIATFLHGNQERFFAKCPRIEYKKLKKILRECRTARTSRRMKRKITEDEGTSSAQQIRSAGCPACDQMFFGELSKEVAEVVGCFSSRVKKLRRRHNAKGLHRQVIRLRRRLSDDDNLPLGREGILLLNYVAMNTIAVKKILKKYDKVHRSVVGRDFKARMQEERKDLLLSPWLIELGALYLNSFAWDASEPAAFVTQLACEFDVPDPTLQMVLSDSHVFQCSLSCPYCLVVGIFSAATAPVMSPECPFAVDPKRHLQRRNAQFAGRLKQYWERRDKEHRAVSSSQGGTWIDRVKHVLNL</sequence>
<dbReference type="PANTHER" id="PTHR46764">
    <property type="entry name" value="E3 UBIQUITIN-PROTEIN LIGASE BAH1"/>
    <property type="match status" value="1"/>
</dbReference>
<name>A0A835V1C8_VANPL</name>
<organism evidence="10 11">
    <name type="scientific">Vanilla planifolia</name>
    <name type="common">Vanilla</name>
    <dbReference type="NCBI Taxonomy" id="51239"/>
    <lineage>
        <taxon>Eukaryota</taxon>
        <taxon>Viridiplantae</taxon>
        <taxon>Streptophyta</taxon>
        <taxon>Embryophyta</taxon>
        <taxon>Tracheophyta</taxon>
        <taxon>Spermatophyta</taxon>
        <taxon>Magnoliopsida</taxon>
        <taxon>Liliopsida</taxon>
        <taxon>Asparagales</taxon>
        <taxon>Orchidaceae</taxon>
        <taxon>Vanilloideae</taxon>
        <taxon>Vanilleae</taxon>
        <taxon>Vanilla</taxon>
    </lineage>
</organism>
<evidence type="ECO:0000256" key="2">
    <source>
        <dbReference type="ARBA" id="ARBA00004906"/>
    </source>
</evidence>
<gene>
    <name evidence="10" type="ORF">HPP92_011798</name>
</gene>
<keyword evidence="8" id="KW-0862">Zinc</keyword>
<proteinExistence type="predicted"/>
<keyword evidence="6" id="KW-0863">Zinc-finger</keyword>
<evidence type="ECO:0000313" key="11">
    <source>
        <dbReference type="Proteomes" id="UP000639772"/>
    </source>
</evidence>
<dbReference type="OrthoDB" id="6105938at2759"/>
<dbReference type="PANTHER" id="PTHR46764:SF2">
    <property type="entry name" value="E3 UBIQUITIN-PROTEIN LIGASE BAH1-LIKE-RELATED"/>
    <property type="match status" value="1"/>
</dbReference>
<comment type="pathway">
    <text evidence="2">Protein modification; protein ubiquitination.</text>
</comment>
<evidence type="ECO:0000256" key="4">
    <source>
        <dbReference type="ARBA" id="ARBA00022679"/>
    </source>
</evidence>
<reference evidence="10 11" key="1">
    <citation type="journal article" date="2020" name="Nat. Food">
        <title>A phased Vanilla planifolia genome enables genetic improvement of flavour and production.</title>
        <authorList>
            <person name="Hasing T."/>
            <person name="Tang H."/>
            <person name="Brym M."/>
            <person name="Khazi F."/>
            <person name="Huang T."/>
            <person name="Chambers A.H."/>
        </authorList>
    </citation>
    <scope>NUCLEOTIDE SEQUENCE [LARGE SCALE GENOMIC DNA]</scope>
    <source>
        <tissue evidence="10">Leaf</tissue>
    </source>
</reference>
<evidence type="ECO:0000313" key="10">
    <source>
        <dbReference type="EMBL" id="KAG0483714.1"/>
    </source>
</evidence>
<comment type="catalytic activity">
    <reaction evidence="1">
        <text>S-ubiquitinyl-[E2 ubiquitin-conjugating enzyme]-L-cysteine + [acceptor protein]-L-lysine = [E2 ubiquitin-conjugating enzyme]-L-cysteine + N(6)-ubiquitinyl-[acceptor protein]-L-lysine.</text>
        <dbReference type="EC" id="2.3.2.27"/>
    </reaction>
</comment>
<dbReference type="GO" id="GO:0016567">
    <property type="term" value="P:protein ubiquitination"/>
    <property type="evidence" value="ECO:0007669"/>
    <property type="project" value="UniProtKB-UniPathway"/>
</dbReference>
<evidence type="ECO:0000256" key="5">
    <source>
        <dbReference type="ARBA" id="ARBA00022723"/>
    </source>
</evidence>
<dbReference type="PROSITE" id="PS51382">
    <property type="entry name" value="SPX"/>
    <property type="match status" value="1"/>
</dbReference>
<evidence type="ECO:0000256" key="1">
    <source>
        <dbReference type="ARBA" id="ARBA00000900"/>
    </source>
</evidence>
<evidence type="ECO:0000256" key="3">
    <source>
        <dbReference type="ARBA" id="ARBA00012483"/>
    </source>
</evidence>
<dbReference type="UniPathway" id="UPA00143"/>
<feature type="domain" description="SPX" evidence="9">
    <location>
        <begin position="1"/>
        <end position="163"/>
    </location>
</feature>
<dbReference type="GO" id="GO:0061630">
    <property type="term" value="F:ubiquitin protein ligase activity"/>
    <property type="evidence" value="ECO:0007669"/>
    <property type="project" value="UniProtKB-EC"/>
</dbReference>
<evidence type="ECO:0000256" key="7">
    <source>
        <dbReference type="ARBA" id="ARBA00022786"/>
    </source>
</evidence>
<dbReference type="EC" id="2.3.2.27" evidence="3"/>
<keyword evidence="4" id="KW-0808">Transferase</keyword>
<dbReference type="EMBL" id="JADCNM010000005">
    <property type="protein sequence ID" value="KAG0483714.1"/>
    <property type="molecule type" value="Genomic_DNA"/>
</dbReference>
<evidence type="ECO:0000256" key="8">
    <source>
        <dbReference type="ARBA" id="ARBA00022833"/>
    </source>
</evidence>
<protein>
    <recommendedName>
        <fullName evidence="3">RING-type E3 ubiquitin transferase</fullName>
        <ecNumber evidence="3">2.3.2.27</ecNumber>
    </recommendedName>
</protein>
<dbReference type="InterPro" id="IPR033326">
    <property type="entry name" value="BAH1"/>
</dbReference>
<dbReference type="GO" id="GO:0008270">
    <property type="term" value="F:zinc ion binding"/>
    <property type="evidence" value="ECO:0007669"/>
    <property type="project" value="UniProtKB-KW"/>
</dbReference>
<evidence type="ECO:0000259" key="9">
    <source>
        <dbReference type="PROSITE" id="PS51382"/>
    </source>
</evidence>
<dbReference type="Proteomes" id="UP000639772">
    <property type="component" value="Unassembled WGS sequence"/>
</dbReference>
<comment type="caution">
    <text evidence="10">The sequence shown here is derived from an EMBL/GenBank/DDBJ whole genome shotgun (WGS) entry which is preliminary data.</text>
</comment>
<dbReference type="InterPro" id="IPR004331">
    <property type="entry name" value="SPX_dom"/>
</dbReference>
<keyword evidence="7" id="KW-0833">Ubl conjugation pathway</keyword>
<dbReference type="AlphaFoldDB" id="A0A835V1C8"/>
<keyword evidence="5" id="KW-0479">Metal-binding</keyword>
<evidence type="ECO:0000256" key="6">
    <source>
        <dbReference type="ARBA" id="ARBA00022771"/>
    </source>
</evidence>
<accession>A0A835V1C8</accession>